<protein>
    <submittedName>
        <fullName evidence="2">Glycosyltransferase</fullName>
        <ecNumber evidence="2">2.4.-.-</ecNumber>
    </submittedName>
</protein>
<evidence type="ECO:0000313" key="2">
    <source>
        <dbReference type="EMBL" id="MBU8873779.1"/>
    </source>
</evidence>
<feature type="domain" description="Glycosyltransferase 2-like" evidence="1">
    <location>
        <begin position="9"/>
        <end position="109"/>
    </location>
</feature>
<reference evidence="2 3" key="1">
    <citation type="submission" date="2021-06" db="EMBL/GenBank/DDBJ databases">
        <authorList>
            <person name="Lee D.H."/>
        </authorList>
    </citation>
    <scope>NUCLEOTIDE SEQUENCE [LARGE SCALE GENOMIC DNA]</scope>
    <source>
        <strain evidence="2 3">MMS21-HV4-11</strain>
    </source>
</reference>
<dbReference type="RefSeq" id="WP_216958260.1">
    <property type="nucleotide sequence ID" value="NZ_JAHOPB010000001.1"/>
</dbReference>
<dbReference type="Proteomes" id="UP000727907">
    <property type="component" value="Unassembled WGS sequence"/>
</dbReference>
<dbReference type="PANTHER" id="PTHR43685:SF11">
    <property type="entry name" value="GLYCOSYLTRANSFERASE TAGX-RELATED"/>
    <property type="match status" value="1"/>
</dbReference>
<dbReference type="InterPro" id="IPR050834">
    <property type="entry name" value="Glycosyltransf_2"/>
</dbReference>
<dbReference type="Pfam" id="PF00535">
    <property type="entry name" value="Glycos_transf_2"/>
    <property type="match status" value="1"/>
</dbReference>
<dbReference type="PANTHER" id="PTHR43685">
    <property type="entry name" value="GLYCOSYLTRANSFERASE"/>
    <property type="match status" value="1"/>
</dbReference>
<dbReference type="EMBL" id="JAHOPB010000001">
    <property type="protein sequence ID" value="MBU8873779.1"/>
    <property type="molecule type" value="Genomic_DNA"/>
</dbReference>
<dbReference type="GO" id="GO:0016757">
    <property type="term" value="F:glycosyltransferase activity"/>
    <property type="evidence" value="ECO:0007669"/>
    <property type="project" value="UniProtKB-KW"/>
</dbReference>
<sequence length="349" mass="38785">MPSTPPVGVVIANYNNGAFVGRAIESVARQSCRDLRTIVIDDASTDGSDEEIRSCLSRLNDSRFNYIRLDANVGQTGAIKRGLAELDTPFVGFLDSDDKWYENFIERHLCVHMNAAFPVSLTYCDSHIIDADDRLLAGTAWWFDKGEASSKAFDSNVVPRIDPATGDFTFPTNGRVTFHPQWTSLSATNSMASMMFRRSFVDLVLVVPDSDLKLYLDYYLSTFAGLLTGSVAIHDALYAYRMHGSNKHSNATVMGGTYNSSTKDWGPIRNHILRLVERMLDEEATSIRAAFGDWRHANSKALVRRALDAESPGSKGNWIRFRDSVEARMSALLGIGKPGSSGRQWRRGH</sequence>
<keyword evidence="2" id="KW-0808">Transferase</keyword>
<proteinExistence type="predicted"/>
<keyword evidence="2" id="KW-0328">Glycosyltransferase</keyword>
<organism evidence="2 3">
    <name type="scientific">Reyranella humidisoli</name>
    <dbReference type="NCBI Taxonomy" id="2849149"/>
    <lineage>
        <taxon>Bacteria</taxon>
        <taxon>Pseudomonadati</taxon>
        <taxon>Pseudomonadota</taxon>
        <taxon>Alphaproteobacteria</taxon>
        <taxon>Hyphomicrobiales</taxon>
        <taxon>Reyranellaceae</taxon>
        <taxon>Reyranella</taxon>
    </lineage>
</organism>
<dbReference type="EC" id="2.4.-.-" evidence="2"/>
<name>A0ABS6IGR0_9HYPH</name>
<gene>
    <name evidence="2" type="ORF">KQ910_08390</name>
</gene>
<dbReference type="InterPro" id="IPR001173">
    <property type="entry name" value="Glyco_trans_2-like"/>
</dbReference>
<keyword evidence="3" id="KW-1185">Reference proteome</keyword>
<comment type="caution">
    <text evidence="2">The sequence shown here is derived from an EMBL/GenBank/DDBJ whole genome shotgun (WGS) entry which is preliminary data.</text>
</comment>
<evidence type="ECO:0000313" key="3">
    <source>
        <dbReference type="Proteomes" id="UP000727907"/>
    </source>
</evidence>
<evidence type="ECO:0000259" key="1">
    <source>
        <dbReference type="Pfam" id="PF00535"/>
    </source>
</evidence>
<accession>A0ABS6IGR0</accession>